<sequence length="181" mass="19560">MLRVVEPQQHTNHCHPSTSPFASIKHPSLLQPGSLSPLQPFLSPHRHQPALPLMSAPHPSPCPCRVSSFTLIPLCSGVPLPALSSLHPLPFLLTNLSFSPLPALCLPSPFPCCSPSFLPTLSPSLSEPPFSTASLTRKNTGHSTGIFKYARAVVFQALKHDTQYGKINTAGILIQTHKIEK</sequence>
<accession>A0AAE1K2R1</accession>
<keyword evidence="2" id="KW-1185">Reference proteome</keyword>
<organism evidence="1 2">
    <name type="scientific">Petrolisthes cinctipes</name>
    <name type="common">Flat porcelain crab</name>
    <dbReference type="NCBI Taxonomy" id="88211"/>
    <lineage>
        <taxon>Eukaryota</taxon>
        <taxon>Metazoa</taxon>
        <taxon>Ecdysozoa</taxon>
        <taxon>Arthropoda</taxon>
        <taxon>Crustacea</taxon>
        <taxon>Multicrustacea</taxon>
        <taxon>Malacostraca</taxon>
        <taxon>Eumalacostraca</taxon>
        <taxon>Eucarida</taxon>
        <taxon>Decapoda</taxon>
        <taxon>Pleocyemata</taxon>
        <taxon>Anomura</taxon>
        <taxon>Galatheoidea</taxon>
        <taxon>Porcellanidae</taxon>
        <taxon>Petrolisthes</taxon>
    </lineage>
</organism>
<dbReference type="Proteomes" id="UP001286313">
    <property type="component" value="Unassembled WGS sequence"/>
</dbReference>
<comment type="caution">
    <text evidence="1">The sequence shown here is derived from an EMBL/GenBank/DDBJ whole genome shotgun (WGS) entry which is preliminary data.</text>
</comment>
<evidence type="ECO:0000313" key="2">
    <source>
        <dbReference type="Proteomes" id="UP001286313"/>
    </source>
</evidence>
<gene>
    <name evidence="1" type="ORF">Pcinc_031364</name>
</gene>
<dbReference type="AlphaFoldDB" id="A0AAE1K2R1"/>
<proteinExistence type="predicted"/>
<dbReference type="EMBL" id="JAWQEG010004151">
    <property type="protein sequence ID" value="KAK3862807.1"/>
    <property type="molecule type" value="Genomic_DNA"/>
</dbReference>
<reference evidence="1" key="1">
    <citation type="submission" date="2023-10" db="EMBL/GenBank/DDBJ databases">
        <title>Genome assemblies of two species of porcelain crab, Petrolisthes cinctipes and Petrolisthes manimaculis (Anomura: Porcellanidae).</title>
        <authorList>
            <person name="Angst P."/>
        </authorList>
    </citation>
    <scope>NUCLEOTIDE SEQUENCE</scope>
    <source>
        <strain evidence="1">PB745_01</strain>
        <tissue evidence="1">Gill</tissue>
    </source>
</reference>
<name>A0AAE1K2R1_PETCI</name>
<protein>
    <submittedName>
        <fullName evidence="1">Uncharacterized protein</fullName>
    </submittedName>
</protein>
<evidence type="ECO:0000313" key="1">
    <source>
        <dbReference type="EMBL" id="KAK3862807.1"/>
    </source>
</evidence>